<evidence type="ECO:0000313" key="1">
    <source>
        <dbReference type="EMBL" id="GGG29491.1"/>
    </source>
</evidence>
<reference evidence="1" key="1">
    <citation type="journal article" date="2014" name="Int. J. Syst. Evol. Microbiol.">
        <title>Complete genome sequence of Corynebacterium casei LMG S-19264T (=DSM 44701T), isolated from a smear-ripened cheese.</title>
        <authorList>
            <consortium name="US DOE Joint Genome Institute (JGI-PGF)"/>
            <person name="Walter F."/>
            <person name="Albersmeier A."/>
            <person name="Kalinowski J."/>
            <person name="Ruckert C."/>
        </authorList>
    </citation>
    <scope>NUCLEOTIDE SEQUENCE</scope>
    <source>
        <strain evidence="1">CGMCC 1.15760</strain>
    </source>
</reference>
<comment type="caution">
    <text evidence="1">The sequence shown here is derived from an EMBL/GenBank/DDBJ whole genome shotgun (WGS) entry which is preliminary data.</text>
</comment>
<dbReference type="Pfam" id="PF08974">
    <property type="entry name" value="DUF1877"/>
    <property type="match status" value="1"/>
</dbReference>
<name>A0A917G9H2_9BACI</name>
<dbReference type="AlphaFoldDB" id="A0A917G9H2"/>
<dbReference type="Proteomes" id="UP000616608">
    <property type="component" value="Unassembled WGS sequence"/>
</dbReference>
<dbReference type="RefSeq" id="WP_188615406.1">
    <property type="nucleotide sequence ID" value="NZ_BMJT01000008.1"/>
</dbReference>
<evidence type="ECO:0008006" key="3">
    <source>
        <dbReference type="Google" id="ProtNLM"/>
    </source>
</evidence>
<dbReference type="SUPFAM" id="SSF111069">
    <property type="entry name" value="Hypothetical protein yfbM"/>
    <property type="match status" value="1"/>
</dbReference>
<dbReference type="Gene3D" id="3.40.1760.10">
    <property type="entry name" value="YfbM-like super family"/>
    <property type="match status" value="1"/>
</dbReference>
<sequence length="158" mass="18143">MGMIGHFIAYDETTLEQLITAQIQLESLQPWEHVEVDIDKTWHAIHFTLTNCLGNGAAPLGYVVPLLNHQQLPLESYGAFYVTSAQTKEIAVTLQSFNDIQLREHYNMSALVNNNIYPLFAEEDAEDFFAYMVEHFMALRTFIIQTAQQQKGYVFYVC</sequence>
<reference evidence="1" key="2">
    <citation type="submission" date="2020-09" db="EMBL/GenBank/DDBJ databases">
        <authorList>
            <person name="Sun Q."/>
            <person name="Zhou Y."/>
        </authorList>
    </citation>
    <scope>NUCLEOTIDE SEQUENCE</scope>
    <source>
        <strain evidence="1">CGMCC 1.15760</strain>
    </source>
</reference>
<accession>A0A917G9H2</accession>
<dbReference type="InterPro" id="IPR015068">
    <property type="entry name" value="DUF1877"/>
</dbReference>
<organism evidence="1 2">
    <name type="scientific">Lysinibacillus alkalisoli</name>
    <dbReference type="NCBI Taxonomy" id="1911548"/>
    <lineage>
        <taxon>Bacteria</taxon>
        <taxon>Bacillati</taxon>
        <taxon>Bacillota</taxon>
        <taxon>Bacilli</taxon>
        <taxon>Bacillales</taxon>
        <taxon>Bacillaceae</taxon>
        <taxon>Lysinibacillus</taxon>
    </lineage>
</organism>
<dbReference type="EMBL" id="BMJT01000008">
    <property type="protein sequence ID" value="GGG29491.1"/>
    <property type="molecule type" value="Genomic_DNA"/>
</dbReference>
<protein>
    <recommendedName>
        <fullName evidence="3">DUF1877 family protein</fullName>
    </recommendedName>
</protein>
<gene>
    <name evidence="1" type="ORF">GCM10007425_25150</name>
</gene>
<evidence type="ECO:0000313" key="2">
    <source>
        <dbReference type="Proteomes" id="UP000616608"/>
    </source>
</evidence>
<dbReference type="InterPro" id="IPR035944">
    <property type="entry name" value="YfbM-like_sf"/>
</dbReference>
<proteinExistence type="predicted"/>
<keyword evidence="2" id="KW-1185">Reference proteome</keyword>